<dbReference type="SUPFAM" id="SSF57701">
    <property type="entry name" value="Zn2/Cys6 DNA-binding domain"/>
    <property type="match status" value="1"/>
</dbReference>
<comment type="caution">
    <text evidence="8">The sequence shown here is derived from an EMBL/GenBank/DDBJ whole genome shotgun (WGS) entry which is preliminary data.</text>
</comment>
<comment type="subcellular location">
    <subcellularLocation>
        <location evidence="1">Nucleus</location>
    </subcellularLocation>
</comment>
<keyword evidence="4" id="KW-0804">Transcription</keyword>
<dbReference type="EMBL" id="LFMY01000004">
    <property type="protein sequence ID" value="OKL60992.1"/>
    <property type="molecule type" value="Genomic_DNA"/>
</dbReference>
<dbReference type="GO" id="GO:0008270">
    <property type="term" value="F:zinc ion binding"/>
    <property type="evidence" value="ECO:0007669"/>
    <property type="project" value="InterPro"/>
</dbReference>
<dbReference type="GO" id="GO:0005634">
    <property type="term" value="C:nucleus"/>
    <property type="evidence" value="ECO:0007669"/>
    <property type="project" value="UniProtKB-SubCell"/>
</dbReference>
<reference evidence="8 9" key="1">
    <citation type="submission" date="2015-06" db="EMBL/GenBank/DDBJ databases">
        <title>Talaromyces atroroseus IBT 11181 draft genome.</title>
        <authorList>
            <person name="Rasmussen K.B."/>
            <person name="Rasmussen S."/>
            <person name="Petersen B."/>
            <person name="Sicheritz-Ponten T."/>
            <person name="Mortensen U.H."/>
            <person name="Thrane U."/>
        </authorList>
    </citation>
    <scope>NUCLEOTIDE SEQUENCE [LARGE SCALE GENOMIC DNA]</scope>
    <source>
        <strain evidence="8 9">IBT 11181</strain>
    </source>
</reference>
<dbReference type="Pfam" id="PF00172">
    <property type="entry name" value="Zn_clus"/>
    <property type="match status" value="1"/>
</dbReference>
<protein>
    <recommendedName>
        <fullName evidence="7">Zn(2)-C6 fungal-type domain-containing protein</fullName>
    </recommendedName>
</protein>
<dbReference type="GO" id="GO:0000981">
    <property type="term" value="F:DNA-binding transcription factor activity, RNA polymerase II-specific"/>
    <property type="evidence" value="ECO:0007669"/>
    <property type="project" value="InterPro"/>
</dbReference>
<feature type="region of interest" description="Disordered" evidence="6">
    <location>
        <begin position="186"/>
        <end position="213"/>
    </location>
</feature>
<dbReference type="PANTHER" id="PTHR37534">
    <property type="entry name" value="TRANSCRIPTIONAL ACTIVATOR PROTEIN UGA3"/>
    <property type="match status" value="1"/>
</dbReference>
<keyword evidence="3" id="KW-0238">DNA-binding</keyword>
<name>A0A225AHR8_TALAT</name>
<dbReference type="AlphaFoldDB" id="A0A225AHR8"/>
<accession>A0A225AHR8</accession>
<dbReference type="InterPro" id="IPR001138">
    <property type="entry name" value="Zn2Cys6_DnaBD"/>
</dbReference>
<evidence type="ECO:0000256" key="5">
    <source>
        <dbReference type="ARBA" id="ARBA00023242"/>
    </source>
</evidence>
<feature type="domain" description="Zn(2)-C6 fungal-type" evidence="7">
    <location>
        <begin position="34"/>
        <end position="62"/>
    </location>
</feature>
<dbReference type="RefSeq" id="XP_020121113.1">
    <property type="nucleotide sequence ID" value="XM_020265966.1"/>
</dbReference>
<dbReference type="Gene3D" id="4.10.240.10">
    <property type="entry name" value="Zn(2)-C6 fungal-type DNA-binding domain"/>
    <property type="match status" value="1"/>
</dbReference>
<dbReference type="InterPro" id="IPR036864">
    <property type="entry name" value="Zn2-C6_fun-type_DNA-bd_sf"/>
</dbReference>
<keyword evidence="5" id="KW-0539">Nucleus</keyword>
<dbReference type="CDD" id="cd00067">
    <property type="entry name" value="GAL4"/>
    <property type="match status" value="1"/>
</dbReference>
<organism evidence="8 9">
    <name type="scientific">Talaromyces atroroseus</name>
    <dbReference type="NCBI Taxonomy" id="1441469"/>
    <lineage>
        <taxon>Eukaryota</taxon>
        <taxon>Fungi</taxon>
        <taxon>Dikarya</taxon>
        <taxon>Ascomycota</taxon>
        <taxon>Pezizomycotina</taxon>
        <taxon>Eurotiomycetes</taxon>
        <taxon>Eurotiomycetidae</taxon>
        <taxon>Eurotiales</taxon>
        <taxon>Trichocomaceae</taxon>
        <taxon>Talaromyces</taxon>
        <taxon>Talaromyces sect. Trachyspermi</taxon>
    </lineage>
</organism>
<evidence type="ECO:0000256" key="3">
    <source>
        <dbReference type="ARBA" id="ARBA00023125"/>
    </source>
</evidence>
<dbReference type="PANTHER" id="PTHR37534:SF46">
    <property type="entry name" value="ZN(II)2CYS6 TRANSCRIPTION FACTOR (EUROFUNG)"/>
    <property type="match status" value="1"/>
</dbReference>
<dbReference type="GO" id="GO:0003677">
    <property type="term" value="F:DNA binding"/>
    <property type="evidence" value="ECO:0007669"/>
    <property type="project" value="UniProtKB-KW"/>
</dbReference>
<keyword evidence="9" id="KW-1185">Reference proteome</keyword>
<dbReference type="OrthoDB" id="3477330at2759"/>
<dbReference type="Pfam" id="PF11951">
    <property type="entry name" value="Fungal_trans_2"/>
    <property type="match status" value="1"/>
</dbReference>
<proteinExistence type="predicted"/>
<evidence type="ECO:0000256" key="2">
    <source>
        <dbReference type="ARBA" id="ARBA00023015"/>
    </source>
</evidence>
<evidence type="ECO:0000313" key="9">
    <source>
        <dbReference type="Proteomes" id="UP000214365"/>
    </source>
</evidence>
<gene>
    <name evidence="8" type="ORF">UA08_03643</name>
</gene>
<dbReference type="GeneID" id="31003398"/>
<sequence>MISRDPAARPITRRLRRPPMSSYHSRAKTKTFTGCWTCRERKVKCDEGRPSCQQCIGRDLECKGYAQRLQWLAPLTATGGGCKVPTACDSVGLGISHRRIMFCDRKLDALLHQIDSSGLLTAACGPFSVFPATEACLHESAPTSCAFDDALIDDDLLQYAGRSPELASPANNFVVEPWSWRGSESPAESLVTASSPGDTTDITSISPSPTPLTPSRVPAHVEWLLHHYKTDIVDLMTAVTTPKGPWKTVHLPRALQGCGELAFRGTTSHARNALLHALLTISAYNLAANGHGQGQALDAHSWREVALKHTAQSLTYLKSCLQPGCPVSERGKYKEVLAAMLSMITIEVCSGDTSSSKWHLKGIEDFIHTTQRKPGRRYSRKAQSLHRDYVYLRIMREATDLQCAALDADLGPCSEATTAWLCRPLYFLDSLNVPDMWLQDSGPGDSIDHSACEFVYGVPLELLVLASKTSELIRRKRTFARHHPGSVAPAPFLSMCDDLELQILKWPVDRMVENIAQLPIAEESQRLITHQTRAFLQAVIIYFSRLVRGVHRRHLQPYAESIIDHLETVERIKCEANLTTGCISWPWFVGAAETMTEDLRGRYLQWSRSIRFYKLGAYDKATLVISKVWERDKTDKGLAPVCDWPTILEAEDISLMLM</sequence>
<dbReference type="SMART" id="SM00066">
    <property type="entry name" value="GAL4"/>
    <property type="match status" value="1"/>
</dbReference>
<feature type="compositionally biased region" description="Low complexity" evidence="6">
    <location>
        <begin position="198"/>
        <end position="207"/>
    </location>
</feature>
<evidence type="ECO:0000256" key="6">
    <source>
        <dbReference type="SAM" id="MobiDB-lite"/>
    </source>
</evidence>
<evidence type="ECO:0000256" key="4">
    <source>
        <dbReference type="ARBA" id="ARBA00023163"/>
    </source>
</evidence>
<evidence type="ECO:0000259" key="7">
    <source>
        <dbReference type="PROSITE" id="PS50048"/>
    </source>
</evidence>
<dbReference type="InterPro" id="IPR021858">
    <property type="entry name" value="Fun_TF"/>
</dbReference>
<dbReference type="PROSITE" id="PS50048">
    <property type="entry name" value="ZN2_CY6_FUNGAL_2"/>
    <property type="match status" value="1"/>
</dbReference>
<dbReference type="PROSITE" id="PS00463">
    <property type="entry name" value="ZN2_CY6_FUNGAL_1"/>
    <property type="match status" value="1"/>
</dbReference>
<evidence type="ECO:0000256" key="1">
    <source>
        <dbReference type="ARBA" id="ARBA00004123"/>
    </source>
</evidence>
<dbReference type="Proteomes" id="UP000214365">
    <property type="component" value="Unassembled WGS sequence"/>
</dbReference>
<evidence type="ECO:0000313" key="8">
    <source>
        <dbReference type="EMBL" id="OKL60992.1"/>
    </source>
</evidence>
<dbReference type="STRING" id="1441469.A0A225AHR8"/>
<feature type="region of interest" description="Disordered" evidence="6">
    <location>
        <begin position="1"/>
        <end position="25"/>
    </location>
</feature>
<keyword evidence="2" id="KW-0805">Transcription regulation</keyword>